<keyword evidence="1" id="KW-0472">Membrane</keyword>
<sequence>MDLGISDLSLLEFIIEMSANPLRASRLLLSSNRTLLNWSSDSNRALFSKLFLACVISLLISFSLSCSFLSANSLSFCLILFINSLTLGLVGSSLATSCLKSSA</sequence>
<dbReference type="RefSeq" id="WP_149567292.1">
    <property type="nucleotide sequence ID" value="NZ_CP035807.1"/>
</dbReference>
<name>A0A5C1Q7M7_9SPIO</name>
<evidence type="ECO:0000313" key="3">
    <source>
        <dbReference type="Proteomes" id="UP000323824"/>
    </source>
</evidence>
<reference evidence="2 3" key="1">
    <citation type="submission" date="2019-02" db="EMBL/GenBank/DDBJ databases">
        <authorList>
            <person name="Fomenkov A."/>
            <person name="Dubinina G."/>
            <person name="Grabovich M."/>
            <person name="Vincze T."/>
            <person name="Roberts R.J."/>
        </authorList>
    </citation>
    <scope>NUCLEOTIDE SEQUENCE [LARGE SCALE GENOMIC DNA]</scope>
    <source>
        <strain evidence="2 3">P</strain>
    </source>
</reference>
<dbReference type="AlphaFoldDB" id="A0A5C1Q7M7"/>
<organism evidence="2 3">
    <name type="scientific">Thiospirochaeta perfilievii</name>
    <dbReference type="NCBI Taxonomy" id="252967"/>
    <lineage>
        <taxon>Bacteria</taxon>
        <taxon>Pseudomonadati</taxon>
        <taxon>Spirochaetota</taxon>
        <taxon>Spirochaetia</taxon>
        <taxon>Spirochaetales</taxon>
        <taxon>Spirochaetaceae</taxon>
        <taxon>Thiospirochaeta</taxon>
    </lineage>
</organism>
<gene>
    <name evidence="2" type="ORF">EW093_04730</name>
</gene>
<evidence type="ECO:0000313" key="2">
    <source>
        <dbReference type="EMBL" id="QEN04035.1"/>
    </source>
</evidence>
<dbReference type="KEGG" id="sper:EW093_04730"/>
<dbReference type="EMBL" id="CP035807">
    <property type="protein sequence ID" value="QEN04035.1"/>
    <property type="molecule type" value="Genomic_DNA"/>
</dbReference>
<feature type="transmembrane region" description="Helical" evidence="1">
    <location>
        <begin position="78"/>
        <end position="99"/>
    </location>
</feature>
<dbReference type="Proteomes" id="UP000323824">
    <property type="component" value="Chromosome"/>
</dbReference>
<keyword evidence="1" id="KW-1133">Transmembrane helix</keyword>
<protein>
    <submittedName>
        <fullName evidence="2">Uncharacterized protein</fullName>
    </submittedName>
</protein>
<evidence type="ECO:0000256" key="1">
    <source>
        <dbReference type="SAM" id="Phobius"/>
    </source>
</evidence>
<reference evidence="2 3" key="2">
    <citation type="submission" date="2019-09" db="EMBL/GenBank/DDBJ databases">
        <title>Complete Genome Sequence and Methylome Analysis of free living Spirochaetas.</title>
        <authorList>
            <person name="Leshcheva N."/>
            <person name="Mikheeva N."/>
        </authorList>
    </citation>
    <scope>NUCLEOTIDE SEQUENCE [LARGE SCALE GENOMIC DNA]</scope>
    <source>
        <strain evidence="2 3">P</strain>
    </source>
</reference>
<proteinExistence type="predicted"/>
<feature type="transmembrane region" description="Helical" evidence="1">
    <location>
        <begin position="50"/>
        <end position="72"/>
    </location>
</feature>
<accession>A0A5C1Q7M7</accession>
<keyword evidence="3" id="KW-1185">Reference proteome</keyword>
<keyword evidence="1" id="KW-0812">Transmembrane</keyword>